<keyword evidence="2 3" id="KW-0732">Signal</keyword>
<dbReference type="InterPro" id="IPR026045">
    <property type="entry name" value="Ferric-bd"/>
</dbReference>
<dbReference type="EMBL" id="JANQAO010000001">
    <property type="protein sequence ID" value="MDM5147239.1"/>
    <property type="molecule type" value="Genomic_DNA"/>
</dbReference>
<reference evidence="4" key="2">
    <citation type="journal article" date="2023" name="Microbiome">
        <title>Synthase-selected sorting approach identifies a beta-lactone synthase in a nudibranch symbiotic bacterium.</title>
        <authorList>
            <person name="Dzunkova M."/>
            <person name="La Clair J.J."/>
            <person name="Tyml T."/>
            <person name="Doud D."/>
            <person name="Schulz F."/>
            <person name="Piquer-Esteban S."/>
            <person name="Porcel Sanchis D."/>
            <person name="Osborn A."/>
            <person name="Robinson D."/>
            <person name="Louie K.B."/>
            <person name="Bowen B.P."/>
            <person name="Bowers R.M."/>
            <person name="Lee J."/>
            <person name="Arnau V."/>
            <person name="Diaz-Villanueva W."/>
            <person name="Stepanauskas R."/>
            <person name="Gosliner T."/>
            <person name="Date S.V."/>
            <person name="Northen T.R."/>
            <person name="Cheng J.F."/>
            <person name="Burkart M.D."/>
            <person name="Woyke T."/>
        </authorList>
    </citation>
    <scope>NUCLEOTIDE SEQUENCE</scope>
    <source>
        <strain evidence="4">Df01</strain>
    </source>
</reference>
<dbReference type="Proteomes" id="UP001168167">
    <property type="component" value="Unassembled WGS sequence"/>
</dbReference>
<accession>A0ABT7QKJ9</accession>
<evidence type="ECO:0000256" key="3">
    <source>
        <dbReference type="SAM" id="SignalP"/>
    </source>
</evidence>
<evidence type="ECO:0000256" key="1">
    <source>
        <dbReference type="ARBA" id="ARBA00008520"/>
    </source>
</evidence>
<protein>
    <submittedName>
        <fullName evidence="4">Extracellular solute-binding protein</fullName>
    </submittedName>
</protein>
<dbReference type="PANTHER" id="PTHR30006:SF15">
    <property type="entry name" value="IRON-UTILIZATION PERIPLASMIC PROTEIN"/>
    <property type="match status" value="1"/>
</dbReference>
<proteinExistence type="inferred from homology"/>
<dbReference type="SUPFAM" id="SSF53850">
    <property type="entry name" value="Periplasmic binding protein-like II"/>
    <property type="match status" value="1"/>
</dbReference>
<organism evidence="4 5">
    <name type="scientific">Candidatus Doriopsillibacter californiensis</name>
    <dbReference type="NCBI Taxonomy" id="2970740"/>
    <lineage>
        <taxon>Bacteria</taxon>
        <taxon>Pseudomonadati</taxon>
        <taxon>Pseudomonadota</taxon>
        <taxon>Gammaproteobacteria</taxon>
        <taxon>Candidatus Tethybacterales</taxon>
        <taxon>Candidatus Persebacteraceae</taxon>
        <taxon>Candidatus Doriopsillibacter</taxon>
    </lineage>
</organism>
<comment type="similarity">
    <text evidence="1">Belongs to the bacterial solute-binding protein 1 family.</text>
</comment>
<dbReference type="Gene3D" id="3.40.190.10">
    <property type="entry name" value="Periplasmic binding protein-like II"/>
    <property type="match status" value="2"/>
</dbReference>
<feature type="signal peptide" evidence="3">
    <location>
        <begin position="1"/>
        <end position="21"/>
    </location>
</feature>
<dbReference type="PIRSF" id="PIRSF002825">
    <property type="entry name" value="CfbpA"/>
    <property type="match status" value="1"/>
</dbReference>
<evidence type="ECO:0000256" key="2">
    <source>
        <dbReference type="ARBA" id="ARBA00022729"/>
    </source>
</evidence>
<dbReference type="Pfam" id="PF13531">
    <property type="entry name" value="SBP_bac_11"/>
    <property type="match status" value="1"/>
</dbReference>
<feature type="chain" id="PRO_5047492438" evidence="3">
    <location>
        <begin position="22"/>
        <end position="325"/>
    </location>
</feature>
<name>A0ABT7QKJ9_9GAMM</name>
<gene>
    <name evidence="4" type="ORF">NQX30_02470</name>
</gene>
<comment type="caution">
    <text evidence="4">The sequence shown here is derived from an EMBL/GenBank/DDBJ whole genome shotgun (WGS) entry which is preliminary data.</text>
</comment>
<evidence type="ECO:0000313" key="5">
    <source>
        <dbReference type="Proteomes" id="UP001168167"/>
    </source>
</evidence>
<reference evidence="4" key="1">
    <citation type="submission" date="2022-08" db="EMBL/GenBank/DDBJ databases">
        <authorList>
            <person name="Dzunkova M."/>
            <person name="La Clair J."/>
            <person name="Tyml T."/>
            <person name="Doud D."/>
            <person name="Schulz F."/>
            <person name="Piquer S."/>
            <person name="Porcel Sanchis D."/>
            <person name="Osborn A."/>
            <person name="Robinson D."/>
            <person name="Louie K.B."/>
            <person name="Bowen B.P."/>
            <person name="Bowers R."/>
            <person name="Lee J."/>
            <person name="Arnau Llombart V."/>
            <person name="Diaz Villanueva W."/>
            <person name="Gosliner T."/>
            <person name="Northen T."/>
            <person name="Cheng J.-F."/>
            <person name="Burkart M.D."/>
            <person name="Woyke T."/>
        </authorList>
    </citation>
    <scope>NUCLEOTIDE SEQUENCE</scope>
    <source>
        <strain evidence="4">Df01</strain>
    </source>
</reference>
<sequence>MSHYTKFIIAVTLLLSTTAHAGQINLYTDRQEVFMQPIIAAYEKQSGDEVKVLFIKKGLLERLKAESDASPADVILVKNQLLDFVKSGLTAPVVDDKLNQAVPANYRGNNWFTITKRVRALFTAPNINIQNYVDLAMPEYKGVCLRSGTHAYNIALFADMLSRLGEEKTEAWLQGVHNNLARQPQGKDRTQIQDVATGTCAIGIANSYYYFNLINRADDDERKQLQENVRMVLPTQPHINITGMALAKNAPNQDASLRFMRFLVSAEGQKIFASQNFEFPVRDDIPYPDMLEPYRTQMQNALPTTDDSALRQRASELVEEVNFNR</sequence>
<dbReference type="PANTHER" id="PTHR30006">
    <property type="entry name" value="THIAMINE-BINDING PERIPLASMIC PROTEIN-RELATED"/>
    <property type="match status" value="1"/>
</dbReference>
<evidence type="ECO:0000313" key="4">
    <source>
        <dbReference type="EMBL" id="MDM5147239.1"/>
    </source>
</evidence>
<keyword evidence="5" id="KW-1185">Reference proteome</keyword>